<evidence type="ECO:0000256" key="1">
    <source>
        <dbReference type="SAM" id="MobiDB-lite"/>
    </source>
</evidence>
<feature type="compositionally biased region" description="Polar residues" evidence="1">
    <location>
        <begin position="27"/>
        <end position="36"/>
    </location>
</feature>
<gene>
    <name evidence="2" type="ORF">BaRGS_00040241</name>
</gene>
<feature type="region of interest" description="Disordered" evidence="1">
    <location>
        <begin position="137"/>
        <end position="160"/>
    </location>
</feature>
<protein>
    <submittedName>
        <fullName evidence="2">Uncharacterized protein</fullName>
    </submittedName>
</protein>
<dbReference type="EMBL" id="JACVVK020000779">
    <property type="protein sequence ID" value="KAK7446761.1"/>
    <property type="molecule type" value="Genomic_DNA"/>
</dbReference>
<feature type="region of interest" description="Disordered" evidence="1">
    <location>
        <begin position="22"/>
        <end position="93"/>
    </location>
</feature>
<evidence type="ECO:0000313" key="2">
    <source>
        <dbReference type="EMBL" id="KAK7446761.1"/>
    </source>
</evidence>
<proteinExistence type="predicted"/>
<organism evidence="2 3">
    <name type="scientific">Batillaria attramentaria</name>
    <dbReference type="NCBI Taxonomy" id="370345"/>
    <lineage>
        <taxon>Eukaryota</taxon>
        <taxon>Metazoa</taxon>
        <taxon>Spiralia</taxon>
        <taxon>Lophotrochozoa</taxon>
        <taxon>Mollusca</taxon>
        <taxon>Gastropoda</taxon>
        <taxon>Caenogastropoda</taxon>
        <taxon>Sorbeoconcha</taxon>
        <taxon>Cerithioidea</taxon>
        <taxon>Batillariidae</taxon>
        <taxon>Batillaria</taxon>
    </lineage>
</organism>
<reference evidence="2 3" key="1">
    <citation type="journal article" date="2023" name="Sci. Data">
        <title>Genome assembly of the Korean intertidal mud-creeper Batillaria attramentaria.</title>
        <authorList>
            <person name="Patra A.K."/>
            <person name="Ho P.T."/>
            <person name="Jun S."/>
            <person name="Lee S.J."/>
            <person name="Kim Y."/>
            <person name="Won Y.J."/>
        </authorList>
    </citation>
    <scope>NUCLEOTIDE SEQUENCE [LARGE SCALE GENOMIC DNA]</scope>
    <source>
        <strain evidence="2">Wonlab-2016</strain>
    </source>
</reference>
<sequence length="160" mass="17975">MSAGRHTQVTLPVPVVELVMRERENTAQEQPGSHQSAHYYMEVPDSPPPSDEEDVAEEAPLRPCHGPCDPPDDYLVPEPSRDETEEEGTEWKTVPFYENTQLRNAEEAWTLSDFPEPEVLTLDAGSTTETGVLALAPNTENSKDDDYVRHSPRLYENTKP</sequence>
<accession>A0ABD0J0S8</accession>
<evidence type="ECO:0000313" key="3">
    <source>
        <dbReference type="Proteomes" id="UP001519460"/>
    </source>
</evidence>
<name>A0ABD0J0S8_9CAEN</name>
<dbReference type="Proteomes" id="UP001519460">
    <property type="component" value="Unassembled WGS sequence"/>
</dbReference>
<keyword evidence="3" id="KW-1185">Reference proteome</keyword>
<dbReference type="AlphaFoldDB" id="A0ABD0J0S8"/>
<comment type="caution">
    <text evidence="2">The sequence shown here is derived from an EMBL/GenBank/DDBJ whole genome shotgun (WGS) entry which is preliminary data.</text>
</comment>